<dbReference type="InterPro" id="IPR016181">
    <property type="entry name" value="Acyl_CoA_acyltransferase"/>
</dbReference>
<evidence type="ECO:0000313" key="4">
    <source>
        <dbReference type="EMBL" id="OAD44951.1"/>
    </source>
</evidence>
<dbReference type="EMBL" id="LVWE01000033">
    <property type="protein sequence ID" value="OAD44951.1"/>
    <property type="molecule type" value="Genomic_DNA"/>
</dbReference>
<keyword evidence="1 4" id="KW-0808">Transferase</keyword>
<proteinExistence type="predicted"/>
<evidence type="ECO:0000259" key="3">
    <source>
        <dbReference type="PROSITE" id="PS51186"/>
    </source>
</evidence>
<dbReference type="PANTHER" id="PTHR43420">
    <property type="entry name" value="ACETYLTRANSFERASE"/>
    <property type="match status" value="1"/>
</dbReference>
<keyword evidence="2" id="KW-0012">Acyltransferase</keyword>
<comment type="caution">
    <text evidence="4">The sequence shown here is derived from an EMBL/GenBank/DDBJ whole genome shotgun (WGS) entry which is preliminary data.</text>
</comment>
<dbReference type="STRING" id="1333662.LPB303_09850"/>
<feature type="domain" description="N-acetyltransferase" evidence="3">
    <location>
        <begin position="3"/>
        <end position="148"/>
    </location>
</feature>
<dbReference type="Gene3D" id="3.40.630.30">
    <property type="match status" value="1"/>
</dbReference>
<sequence length="148" mass="17161">MNTLIKVIDAEDILTIIQLLTKLNTKTPLDILKERVIEISKNTNYECIGLYVDEKLVGISGLWYSTRHYIGKSVEPDHVIIDEATRGQGLGKQLFNWIDNHVKNKGCEAIELNAYSSNPKSHKFYYNEGYNIYGFHFLKVLRDDKKFY</sequence>
<dbReference type="GO" id="GO:0016747">
    <property type="term" value="F:acyltransferase activity, transferring groups other than amino-acyl groups"/>
    <property type="evidence" value="ECO:0007669"/>
    <property type="project" value="InterPro"/>
</dbReference>
<dbReference type="PROSITE" id="PS51186">
    <property type="entry name" value="GNAT"/>
    <property type="match status" value="1"/>
</dbReference>
<dbReference type="InterPro" id="IPR050680">
    <property type="entry name" value="YpeA/RimI_acetyltransf"/>
</dbReference>
<reference evidence="4 5" key="1">
    <citation type="submission" date="2016-02" db="EMBL/GenBank/DDBJ databases">
        <title>Draft genome sequence of Polaribacter atrinae KACC17473.</title>
        <authorList>
            <person name="Shin S.-K."/>
            <person name="Yi H."/>
        </authorList>
    </citation>
    <scope>NUCLEOTIDE SEQUENCE [LARGE SCALE GENOMIC DNA]</scope>
    <source>
        <strain evidence="4 5">KACC 17473</strain>
    </source>
</reference>
<protein>
    <submittedName>
        <fullName evidence="4">Acetyltransferase</fullName>
    </submittedName>
</protein>
<evidence type="ECO:0000313" key="5">
    <source>
        <dbReference type="Proteomes" id="UP000076923"/>
    </source>
</evidence>
<accession>A0A176TB92</accession>
<dbReference type="RefSeq" id="WP_068449859.1">
    <property type="nucleotide sequence ID" value="NZ_CANKUV010000017.1"/>
</dbReference>
<dbReference type="InterPro" id="IPR000182">
    <property type="entry name" value="GNAT_dom"/>
</dbReference>
<dbReference type="AlphaFoldDB" id="A0A176TB92"/>
<dbReference type="PANTHER" id="PTHR43420:SF52">
    <property type="entry name" value="N-ACETYLTRANSFERASE YODP"/>
    <property type="match status" value="1"/>
</dbReference>
<keyword evidence="5" id="KW-1185">Reference proteome</keyword>
<dbReference type="SUPFAM" id="SSF55729">
    <property type="entry name" value="Acyl-CoA N-acyltransferases (Nat)"/>
    <property type="match status" value="1"/>
</dbReference>
<name>A0A176TB92_9FLAO</name>
<dbReference type="Proteomes" id="UP000076923">
    <property type="component" value="Unassembled WGS sequence"/>
</dbReference>
<evidence type="ECO:0000256" key="2">
    <source>
        <dbReference type="ARBA" id="ARBA00023315"/>
    </source>
</evidence>
<organism evidence="4 5">
    <name type="scientific">Polaribacter atrinae</name>
    <dbReference type="NCBI Taxonomy" id="1333662"/>
    <lineage>
        <taxon>Bacteria</taxon>
        <taxon>Pseudomonadati</taxon>
        <taxon>Bacteroidota</taxon>
        <taxon>Flavobacteriia</taxon>
        <taxon>Flavobacteriales</taxon>
        <taxon>Flavobacteriaceae</taxon>
    </lineage>
</organism>
<dbReference type="Pfam" id="PF00583">
    <property type="entry name" value="Acetyltransf_1"/>
    <property type="match status" value="1"/>
</dbReference>
<gene>
    <name evidence="4" type="ORF">LPB303_09850</name>
</gene>
<evidence type="ECO:0000256" key="1">
    <source>
        <dbReference type="ARBA" id="ARBA00022679"/>
    </source>
</evidence>
<dbReference type="OrthoDB" id="9789603at2"/>
<dbReference type="CDD" id="cd04301">
    <property type="entry name" value="NAT_SF"/>
    <property type="match status" value="1"/>
</dbReference>